<evidence type="ECO:0000313" key="2">
    <source>
        <dbReference type="EMBL" id="MDA7426655.1"/>
    </source>
</evidence>
<evidence type="ECO:0000256" key="1">
    <source>
        <dbReference type="SAM" id="MobiDB-lite"/>
    </source>
</evidence>
<proteinExistence type="predicted"/>
<dbReference type="RefSeq" id="WP_271434008.1">
    <property type="nucleotide sequence ID" value="NZ_JAQIOY010000010.1"/>
</dbReference>
<keyword evidence="3" id="KW-1185">Reference proteome</keyword>
<comment type="caution">
    <text evidence="2">The sequence shown here is derived from an EMBL/GenBank/DDBJ whole genome shotgun (WGS) entry which is preliminary data.</text>
</comment>
<name>A0ABT4XXG1_9RHOB</name>
<accession>A0ABT4XXG1</accession>
<feature type="region of interest" description="Disordered" evidence="1">
    <location>
        <begin position="11"/>
        <end position="31"/>
    </location>
</feature>
<organism evidence="2 3">
    <name type="scientific">Thalassococcus lentus</name>
    <dbReference type="NCBI Taxonomy" id="1210524"/>
    <lineage>
        <taxon>Bacteria</taxon>
        <taxon>Pseudomonadati</taxon>
        <taxon>Pseudomonadota</taxon>
        <taxon>Alphaproteobacteria</taxon>
        <taxon>Rhodobacterales</taxon>
        <taxon>Roseobacteraceae</taxon>
        <taxon>Thalassococcus</taxon>
    </lineage>
</organism>
<protein>
    <submittedName>
        <fullName evidence="2">Uncharacterized protein</fullName>
    </submittedName>
</protein>
<sequence>MNAVPGGFPIKGYATGPGSTPTVTAPTSGTFGSDLGELYTGDNGSGGADVQPAPSLDLLGLVAASGGSADSIAFSAARDAQVDSEAAIIVPAAVSPADAGAAPAGDASADVTEGVLADLNVEIQEALDLF</sequence>
<dbReference type="Proteomes" id="UP001210720">
    <property type="component" value="Unassembled WGS sequence"/>
</dbReference>
<dbReference type="EMBL" id="JAQIOY010000010">
    <property type="protein sequence ID" value="MDA7426655.1"/>
    <property type="molecule type" value="Genomic_DNA"/>
</dbReference>
<gene>
    <name evidence="2" type="ORF">PFY00_18120</name>
</gene>
<reference evidence="2 3" key="1">
    <citation type="submission" date="2023-01" db="EMBL/GenBank/DDBJ databases">
        <title>Thalassococcus onchidii sp. nov., isolated from a marine invertebrate from the South China Sea.</title>
        <authorList>
            <person name="Xu S."/>
            <person name="Liu Z."/>
            <person name="Xu Y."/>
        </authorList>
    </citation>
    <scope>NUCLEOTIDE SEQUENCE [LARGE SCALE GENOMIC DNA]</scope>
    <source>
        <strain evidence="2 3">KCTC 32084</strain>
    </source>
</reference>
<evidence type="ECO:0000313" key="3">
    <source>
        <dbReference type="Proteomes" id="UP001210720"/>
    </source>
</evidence>
<feature type="compositionally biased region" description="Polar residues" evidence="1">
    <location>
        <begin position="17"/>
        <end position="31"/>
    </location>
</feature>